<evidence type="ECO:0000256" key="2">
    <source>
        <dbReference type="SAM" id="SignalP"/>
    </source>
</evidence>
<feature type="region of interest" description="Disordered" evidence="1">
    <location>
        <begin position="339"/>
        <end position="376"/>
    </location>
</feature>
<dbReference type="PANTHER" id="PTHR47032">
    <property type="entry name" value="UDP-D-XYLOSE:L-FUCOSE ALPHA-1,3-D-XYLOSYLTRANSFERASE-RELATED"/>
    <property type="match status" value="1"/>
</dbReference>
<evidence type="ECO:0000256" key="1">
    <source>
        <dbReference type="SAM" id="MobiDB-lite"/>
    </source>
</evidence>
<feature type="domain" description="Nucleotide-diphospho-sugar transferase" evidence="3">
    <location>
        <begin position="115"/>
        <end position="335"/>
    </location>
</feature>
<evidence type="ECO:0000313" key="5">
    <source>
        <dbReference type="Proteomes" id="UP001642484"/>
    </source>
</evidence>
<dbReference type="PANTHER" id="PTHR47032:SF1">
    <property type="entry name" value="UDP-D-XYLOSE:L-FUCOSE ALPHA-1,3-D-XYLOSYLTRANSFERASE-RELATED"/>
    <property type="match status" value="1"/>
</dbReference>
<feature type="signal peptide" evidence="2">
    <location>
        <begin position="1"/>
        <end position="22"/>
    </location>
</feature>
<name>A0ABP0NT33_9DINO</name>
<dbReference type="InterPro" id="IPR052636">
    <property type="entry name" value="UDP-D-xylose:L-fucose_XylT"/>
</dbReference>
<feature type="chain" id="PRO_5047475407" description="Nucleotide-diphospho-sugar transferase domain-containing protein" evidence="2">
    <location>
        <begin position="23"/>
        <end position="590"/>
    </location>
</feature>
<keyword evidence="5" id="KW-1185">Reference proteome</keyword>
<keyword evidence="2" id="KW-0732">Signal</keyword>
<feature type="compositionally biased region" description="Polar residues" evidence="1">
    <location>
        <begin position="350"/>
        <end position="365"/>
    </location>
</feature>
<dbReference type="Pfam" id="PF03407">
    <property type="entry name" value="Nucleotid_trans"/>
    <property type="match status" value="1"/>
</dbReference>
<protein>
    <recommendedName>
        <fullName evidence="3">Nucleotide-diphospho-sugar transferase domain-containing protein</fullName>
    </recommendedName>
</protein>
<proteinExistence type="predicted"/>
<evidence type="ECO:0000259" key="3">
    <source>
        <dbReference type="Pfam" id="PF03407"/>
    </source>
</evidence>
<accession>A0ABP0NT33</accession>
<reference evidence="4 5" key="1">
    <citation type="submission" date="2024-02" db="EMBL/GenBank/DDBJ databases">
        <authorList>
            <person name="Chen Y."/>
            <person name="Shah S."/>
            <person name="Dougan E. K."/>
            <person name="Thang M."/>
            <person name="Chan C."/>
        </authorList>
    </citation>
    <scope>NUCLEOTIDE SEQUENCE [LARGE SCALE GENOMIC DNA]</scope>
</reference>
<dbReference type="InterPro" id="IPR005069">
    <property type="entry name" value="Nucl-diP-sugar_transferase"/>
</dbReference>
<gene>
    <name evidence="4" type="ORF">CCMP2556_LOCUS32756</name>
</gene>
<evidence type="ECO:0000313" key="4">
    <source>
        <dbReference type="EMBL" id="CAK9066666.1"/>
    </source>
</evidence>
<dbReference type="Proteomes" id="UP001642484">
    <property type="component" value="Unassembled WGS sequence"/>
</dbReference>
<dbReference type="EMBL" id="CAXAMN010022139">
    <property type="protein sequence ID" value="CAK9066666.1"/>
    <property type="molecule type" value="Genomic_DNA"/>
</dbReference>
<organism evidence="4 5">
    <name type="scientific">Durusdinium trenchii</name>
    <dbReference type="NCBI Taxonomy" id="1381693"/>
    <lineage>
        <taxon>Eukaryota</taxon>
        <taxon>Sar</taxon>
        <taxon>Alveolata</taxon>
        <taxon>Dinophyceae</taxon>
        <taxon>Suessiales</taxon>
        <taxon>Symbiodiniaceae</taxon>
        <taxon>Durusdinium</taxon>
    </lineage>
</organism>
<sequence>MQSWKRLSCGLSFLVALGLLRATWIGPGGPPDLAAVAEGTSAVGSAATSVPGPALPEVPARPSAQEVLRRRAGLYADKSRVPQFRDVVLLTVANAAYMDFLLNWECHARRLGLDWVTLALDQEAFEQLDKTQALLATGQTAAKPLEYLSKGFNLMSMNTLASVFDVMKEGFDVVFTDSDNVFLSDPFAAGVSLGELIRSKRYDYIYQLNWPGPRHYEPGAEVNEGNTGFYYASMRKPQIMTQLWEAVLKECRQRPNMDGQPNFWSALRRLRKVNVSPCFRMCRQESQCNSSAQAEILEYCEMDPYVHRTGWGKRDEHGPVSYHANFKVGRKPKIAALQGMKADGRRDPESQSPGVGTVAGQQRNNMYRKRSPRLPKEYDGARKISLRREDELRDLDQTESRVAKTKQGQQVQLQEGFEDQLKAHDQENRKLDGCRSPCGGVVAGAVVAVPFSAICLYIDCGASQHRGASVPGHTPARRAVATATSFDCLQQERPCPQVNFTRSAWYNARKGPKSKEAMQRHIECCHAIKRSERAWARTADMLDGNWYFKYCAFAPPPFEALAEWLLRRLKGDQAERRDAAEPPGSRESFF</sequence>
<comment type="caution">
    <text evidence="4">The sequence shown here is derived from an EMBL/GenBank/DDBJ whole genome shotgun (WGS) entry which is preliminary data.</text>
</comment>